<evidence type="ECO:0000313" key="3">
    <source>
        <dbReference type="Proteomes" id="UP000316270"/>
    </source>
</evidence>
<sequence>MSSSIQIPRRRRKVTDLERDQAASGSSNSPSPAFSPSTPTSRFGTSYESSSGSSPKNEGEVSLPAAAQPARRSSLLSSSLAKAEHTVVNVGSPDAPRLITCVKASQGFDWNQDIFLPSYLEHDSEDLEHRQQPVQDIILTDEEAAALLPQ</sequence>
<dbReference type="STRING" id="50376.A0A517L7F5"/>
<organism evidence="2 3">
    <name type="scientific">Venturia effusa</name>
    <dbReference type="NCBI Taxonomy" id="50376"/>
    <lineage>
        <taxon>Eukaryota</taxon>
        <taxon>Fungi</taxon>
        <taxon>Dikarya</taxon>
        <taxon>Ascomycota</taxon>
        <taxon>Pezizomycotina</taxon>
        <taxon>Dothideomycetes</taxon>
        <taxon>Pleosporomycetidae</taxon>
        <taxon>Venturiales</taxon>
        <taxon>Venturiaceae</taxon>
        <taxon>Venturia</taxon>
    </lineage>
</organism>
<feature type="region of interest" description="Disordered" evidence="1">
    <location>
        <begin position="1"/>
        <end position="72"/>
    </location>
</feature>
<protein>
    <submittedName>
        <fullName evidence="2">Uncharacterized protein</fullName>
    </submittedName>
</protein>
<dbReference type="AlphaFoldDB" id="A0A517L7F5"/>
<dbReference type="EMBL" id="CP042190">
    <property type="protein sequence ID" value="QDS71566.1"/>
    <property type="molecule type" value="Genomic_DNA"/>
</dbReference>
<feature type="compositionally biased region" description="Low complexity" evidence="1">
    <location>
        <begin position="22"/>
        <end position="72"/>
    </location>
</feature>
<accession>A0A517L7F5</accession>
<dbReference type="Proteomes" id="UP000316270">
    <property type="component" value="Chromosome 6"/>
</dbReference>
<dbReference type="OrthoDB" id="4157259at2759"/>
<evidence type="ECO:0000256" key="1">
    <source>
        <dbReference type="SAM" id="MobiDB-lite"/>
    </source>
</evidence>
<name>A0A517L7F5_9PEZI</name>
<keyword evidence="3" id="KW-1185">Reference proteome</keyword>
<proteinExistence type="predicted"/>
<gene>
    <name evidence="2" type="ORF">FKW77_005841</name>
</gene>
<reference evidence="2 3" key="1">
    <citation type="submission" date="2019-07" db="EMBL/GenBank/DDBJ databases">
        <title>Finished genome of Venturia effusa.</title>
        <authorList>
            <person name="Young C.A."/>
            <person name="Cox M.P."/>
            <person name="Ganley A.R.D."/>
            <person name="David W.J."/>
        </authorList>
    </citation>
    <scope>NUCLEOTIDE SEQUENCE [LARGE SCALE GENOMIC DNA]</scope>
    <source>
        <strain evidence="3">albino</strain>
    </source>
</reference>
<evidence type="ECO:0000313" key="2">
    <source>
        <dbReference type="EMBL" id="QDS71566.1"/>
    </source>
</evidence>